<reference evidence="9 10" key="1">
    <citation type="submission" date="2021-05" db="EMBL/GenBank/DDBJ databases">
        <title>The draft genome of Geobacter pelophilus DSM 12255.</title>
        <authorList>
            <person name="Xu Z."/>
            <person name="Masuda Y."/>
            <person name="Itoh H."/>
            <person name="Senoo K."/>
        </authorList>
    </citation>
    <scope>NUCLEOTIDE SEQUENCE [LARGE SCALE GENOMIC DNA]</scope>
    <source>
        <strain evidence="9 10">DSM 12255</strain>
    </source>
</reference>
<accession>A0AAW4L5L6</accession>
<dbReference type="InterPro" id="IPR002322">
    <property type="entry name" value="Cyt_c_III"/>
</dbReference>
<feature type="signal peptide" evidence="7">
    <location>
        <begin position="1"/>
        <end position="20"/>
    </location>
</feature>
<keyword evidence="7" id="KW-0732">Signal</keyword>
<evidence type="ECO:0000259" key="8">
    <source>
        <dbReference type="Pfam" id="PF02085"/>
    </source>
</evidence>
<dbReference type="Proteomes" id="UP000811899">
    <property type="component" value="Unassembled WGS sequence"/>
</dbReference>
<sequence length="86" mass="9300">MKRIIIAMFALVAFAGTAFAADVIEMKKGVKFNHKAHQAAAGDCKKCHEQAPGKIAGFGKDWAHKNCKGCHADMKKGPTSCKECHK</sequence>
<feature type="chain" id="PRO_5043722417" evidence="7">
    <location>
        <begin position="21"/>
        <end position="86"/>
    </location>
</feature>
<keyword evidence="10" id="KW-1185">Reference proteome</keyword>
<dbReference type="AlphaFoldDB" id="A0AAW4L5L6"/>
<name>A0AAW4L5L6_9BACT</name>
<dbReference type="GO" id="GO:0009055">
    <property type="term" value="F:electron transfer activity"/>
    <property type="evidence" value="ECO:0007669"/>
    <property type="project" value="InterPro"/>
</dbReference>
<dbReference type="EMBL" id="JAHCVJ010000008">
    <property type="protein sequence ID" value="MBT0666074.1"/>
    <property type="molecule type" value="Genomic_DNA"/>
</dbReference>
<dbReference type="NCBIfam" id="NF043011">
    <property type="entry name" value="CytC7_Geobact"/>
    <property type="match status" value="1"/>
</dbReference>
<evidence type="ECO:0000256" key="2">
    <source>
        <dbReference type="ARBA" id="ARBA00022617"/>
    </source>
</evidence>
<gene>
    <name evidence="9" type="ORF">KI809_17310</name>
</gene>
<feature type="binding site" description="axial binding residue" evidence="6">
    <location>
        <position position="71"/>
    </location>
    <ligand>
        <name>heme c</name>
        <dbReference type="ChEBI" id="CHEBI:61717"/>
        <label>1</label>
    </ligand>
    <ligandPart>
        <name>Fe</name>
        <dbReference type="ChEBI" id="CHEBI:18248"/>
    </ligandPart>
</feature>
<organism evidence="9 10">
    <name type="scientific">Geoanaerobacter pelophilus</name>
    <dbReference type="NCBI Taxonomy" id="60036"/>
    <lineage>
        <taxon>Bacteria</taxon>
        <taxon>Pseudomonadati</taxon>
        <taxon>Thermodesulfobacteriota</taxon>
        <taxon>Desulfuromonadia</taxon>
        <taxon>Geobacterales</taxon>
        <taxon>Geobacteraceae</taxon>
        <taxon>Geoanaerobacter</taxon>
    </lineage>
</organism>
<evidence type="ECO:0000256" key="3">
    <source>
        <dbReference type="ARBA" id="ARBA00022723"/>
    </source>
</evidence>
<dbReference type="InterPro" id="IPR020942">
    <property type="entry name" value="Cyt_c_III_dom"/>
</dbReference>
<dbReference type="Pfam" id="PF02085">
    <property type="entry name" value="Cytochrom_CIII"/>
    <property type="match status" value="1"/>
</dbReference>
<dbReference type="InterPro" id="IPR053591">
    <property type="entry name" value="Cytochrome_c"/>
</dbReference>
<dbReference type="PRINTS" id="PR00609">
    <property type="entry name" value="CYTOCHROMEC3"/>
</dbReference>
<feature type="binding site" description="axial binding residue" evidence="6">
    <location>
        <position position="47"/>
    </location>
    <ligand>
        <name>heme c</name>
        <dbReference type="ChEBI" id="CHEBI:61717"/>
        <label>1</label>
    </ligand>
    <ligandPart>
        <name>Fe</name>
        <dbReference type="ChEBI" id="CHEBI:18248"/>
    </ligandPart>
</feature>
<evidence type="ECO:0000256" key="1">
    <source>
        <dbReference type="ARBA" id="ARBA00022448"/>
    </source>
</evidence>
<evidence type="ECO:0000313" key="9">
    <source>
        <dbReference type="EMBL" id="MBT0666074.1"/>
    </source>
</evidence>
<keyword evidence="5 6" id="KW-0408">Iron</keyword>
<dbReference type="InterPro" id="IPR036280">
    <property type="entry name" value="Multihaem_cyt_sf"/>
</dbReference>
<evidence type="ECO:0000256" key="5">
    <source>
        <dbReference type="ARBA" id="ARBA00023004"/>
    </source>
</evidence>
<proteinExistence type="predicted"/>
<feature type="binding site" description="axial binding residue" evidence="6">
    <location>
        <position position="37"/>
    </location>
    <ligand>
        <name>heme c</name>
        <dbReference type="ChEBI" id="CHEBI:61717"/>
        <label>1</label>
    </ligand>
    <ligandPart>
        <name>Fe</name>
        <dbReference type="ChEBI" id="CHEBI:18248"/>
    </ligandPart>
</feature>
<dbReference type="GO" id="GO:0046872">
    <property type="term" value="F:metal ion binding"/>
    <property type="evidence" value="ECO:0007669"/>
    <property type="project" value="UniProtKB-KW"/>
</dbReference>
<keyword evidence="4" id="KW-0249">Electron transport</keyword>
<evidence type="ECO:0000256" key="7">
    <source>
        <dbReference type="SAM" id="SignalP"/>
    </source>
</evidence>
<feature type="binding site" description="axial binding residue" evidence="6">
    <location>
        <position position="70"/>
    </location>
    <ligand>
        <name>heme c</name>
        <dbReference type="ChEBI" id="CHEBI:61717"/>
        <label>1</label>
    </ligand>
    <ligandPart>
        <name>Fe</name>
        <dbReference type="ChEBI" id="CHEBI:18248"/>
    </ligandPart>
</feature>
<feature type="binding site" description="axial binding residue" evidence="6">
    <location>
        <position position="48"/>
    </location>
    <ligand>
        <name>heme c</name>
        <dbReference type="ChEBI" id="CHEBI:61717"/>
        <label>1</label>
    </ligand>
    <ligandPart>
        <name>Fe</name>
        <dbReference type="ChEBI" id="CHEBI:18248"/>
    </ligandPart>
</feature>
<comment type="cofactor">
    <cofactor evidence="6">
        <name>heme c</name>
        <dbReference type="ChEBI" id="CHEBI:61717"/>
    </cofactor>
    <text evidence="6">Binds 4 heme c groups covalently per monomer.</text>
</comment>
<comment type="caution">
    <text evidence="9">The sequence shown here is derived from an EMBL/GenBank/DDBJ whole genome shotgun (WGS) entry which is preliminary data.</text>
</comment>
<feature type="domain" description="Class III cytochrome C" evidence="8">
    <location>
        <begin position="24"/>
        <end position="64"/>
    </location>
</feature>
<dbReference type="Gene3D" id="3.90.10.10">
    <property type="entry name" value="Cytochrome C3"/>
    <property type="match status" value="1"/>
</dbReference>
<dbReference type="GO" id="GO:0020037">
    <property type="term" value="F:heme binding"/>
    <property type="evidence" value="ECO:0007669"/>
    <property type="project" value="InterPro"/>
</dbReference>
<dbReference type="SUPFAM" id="SSF48695">
    <property type="entry name" value="Multiheme cytochromes"/>
    <property type="match status" value="1"/>
</dbReference>
<feature type="binding site" description="axial binding residue" evidence="6">
    <location>
        <position position="44"/>
    </location>
    <ligand>
        <name>heme c</name>
        <dbReference type="ChEBI" id="CHEBI:61717"/>
        <label>1</label>
    </ligand>
    <ligandPart>
        <name>Fe</name>
        <dbReference type="ChEBI" id="CHEBI:18248"/>
    </ligandPart>
</feature>
<dbReference type="CDD" id="cd08168">
    <property type="entry name" value="Cytochrom_C3"/>
    <property type="match status" value="1"/>
</dbReference>
<evidence type="ECO:0000256" key="4">
    <source>
        <dbReference type="ARBA" id="ARBA00022982"/>
    </source>
</evidence>
<evidence type="ECO:0000313" key="10">
    <source>
        <dbReference type="Proteomes" id="UP000811899"/>
    </source>
</evidence>
<keyword evidence="3 6" id="KW-0479">Metal-binding</keyword>
<dbReference type="RefSeq" id="WP_214172840.1">
    <property type="nucleotide sequence ID" value="NZ_JAHCVJ010000008.1"/>
</dbReference>
<protein>
    <submittedName>
        <fullName evidence="9">Cytochrome c family protein</fullName>
    </submittedName>
</protein>
<feature type="binding site" description="axial binding residue" evidence="6">
    <location>
        <position position="34"/>
    </location>
    <ligand>
        <name>heme c</name>
        <dbReference type="ChEBI" id="CHEBI:61717"/>
        <label>1</label>
    </ligand>
    <ligandPart>
        <name>Fe</name>
        <dbReference type="ChEBI" id="CHEBI:18248"/>
    </ligandPart>
</feature>
<keyword evidence="2 6" id="KW-0349">Heme</keyword>
<keyword evidence="1" id="KW-0813">Transport</keyword>
<evidence type="ECO:0000256" key="6">
    <source>
        <dbReference type="PIRSR" id="PIRSR602322-1"/>
    </source>
</evidence>